<evidence type="ECO:0000256" key="3">
    <source>
        <dbReference type="ARBA" id="ARBA00011738"/>
    </source>
</evidence>
<dbReference type="PANTHER" id="PTHR42930:SF3">
    <property type="entry name" value="PHOSPHATE-SPECIFIC TRANSPORT SYSTEM ACCESSORY PROTEIN PHOU"/>
    <property type="match status" value="1"/>
</dbReference>
<dbReference type="KEGG" id="taer:GT409_13630"/>
<proteinExistence type="inferred from homology"/>
<name>A0A6P1MBF7_9BACT</name>
<dbReference type="PANTHER" id="PTHR42930">
    <property type="entry name" value="PHOSPHATE-SPECIFIC TRANSPORT SYSTEM ACCESSORY PROTEIN PHOU"/>
    <property type="match status" value="1"/>
</dbReference>
<sequence>MSQVFVHEIDKLKKRILSLSAQVEENVVLAVKALVSRDEALARQIIDSDSEIDRQEVEVEEEALKILALYQPVAMDLRFLTTVLKINNDLERIGDLAVNIAKRALQMCEQPEVRIPPELDEVALKARDMVRRSLTAFVNLDAEMANEVREADDEVDVLCKQVSRFVAESGRKNPEHLGIYLTMLLASRNLERVGDHATNVAEDVVYLVDGVIVRHKPYEERA</sequence>
<comment type="function">
    <text evidence="7 8">Plays a role in the regulation of phosphate uptake.</text>
</comment>
<dbReference type="Proteomes" id="UP000464954">
    <property type="component" value="Chromosome"/>
</dbReference>
<evidence type="ECO:0000259" key="9">
    <source>
        <dbReference type="Pfam" id="PF01895"/>
    </source>
</evidence>
<accession>A0A6P1MBF7</accession>
<dbReference type="Pfam" id="PF01895">
    <property type="entry name" value="PhoU"/>
    <property type="match status" value="2"/>
</dbReference>
<dbReference type="RefSeq" id="WP_160629610.1">
    <property type="nucleotide sequence ID" value="NZ_CP047593.1"/>
</dbReference>
<dbReference type="GO" id="GO:0045936">
    <property type="term" value="P:negative regulation of phosphate metabolic process"/>
    <property type="evidence" value="ECO:0007669"/>
    <property type="project" value="InterPro"/>
</dbReference>
<evidence type="ECO:0000256" key="2">
    <source>
        <dbReference type="ARBA" id="ARBA00008107"/>
    </source>
</evidence>
<evidence type="ECO:0000256" key="5">
    <source>
        <dbReference type="ARBA" id="ARBA00022490"/>
    </source>
</evidence>
<organism evidence="10 11">
    <name type="scientific">Tichowtungia aerotolerans</name>
    <dbReference type="NCBI Taxonomy" id="2697043"/>
    <lineage>
        <taxon>Bacteria</taxon>
        <taxon>Pseudomonadati</taxon>
        <taxon>Kiritimatiellota</taxon>
        <taxon>Tichowtungiia</taxon>
        <taxon>Tichowtungiales</taxon>
        <taxon>Tichowtungiaceae</taxon>
        <taxon>Tichowtungia</taxon>
    </lineage>
</organism>
<comment type="subcellular location">
    <subcellularLocation>
        <location evidence="1 8">Cytoplasm</location>
    </subcellularLocation>
</comment>
<dbReference type="GO" id="GO:0006817">
    <property type="term" value="P:phosphate ion transport"/>
    <property type="evidence" value="ECO:0007669"/>
    <property type="project" value="UniProtKB-KW"/>
</dbReference>
<dbReference type="GO" id="GO:0005737">
    <property type="term" value="C:cytoplasm"/>
    <property type="evidence" value="ECO:0007669"/>
    <property type="project" value="UniProtKB-SubCell"/>
</dbReference>
<evidence type="ECO:0000256" key="4">
    <source>
        <dbReference type="ARBA" id="ARBA00022448"/>
    </source>
</evidence>
<keyword evidence="5 8" id="KW-0963">Cytoplasm</keyword>
<keyword evidence="6 8" id="KW-0592">Phosphate transport</keyword>
<keyword evidence="4 8" id="KW-0813">Transport</keyword>
<dbReference type="InterPro" id="IPR028366">
    <property type="entry name" value="PhoU"/>
</dbReference>
<dbReference type="Gene3D" id="1.20.58.220">
    <property type="entry name" value="Phosphate transport system protein phou homolog 2, domain 2"/>
    <property type="match status" value="2"/>
</dbReference>
<reference evidence="10 11" key="1">
    <citation type="submission" date="2020-01" db="EMBL/GenBank/DDBJ databases">
        <title>Ponticoccus aerotolerans gen. nov., sp. nov., an anaerobic bacterium and proposal of Ponticoccusceae fam. nov., Ponticoccusles ord. nov. and Ponticoccuse classis nov. in the phylum Kiritimatiellaeota.</title>
        <authorList>
            <person name="Zhou L.Y."/>
            <person name="Du Z.J."/>
        </authorList>
    </citation>
    <scope>NUCLEOTIDE SEQUENCE [LARGE SCALE GENOMIC DNA]</scope>
    <source>
        <strain evidence="10 11">S-5007</strain>
    </source>
</reference>
<keyword evidence="11" id="KW-1185">Reference proteome</keyword>
<protein>
    <recommendedName>
        <fullName evidence="8">Phosphate-specific transport system accessory protein PhoU</fullName>
    </recommendedName>
</protein>
<dbReference type="PIRSF" id="PIRSF003107">
    <property type="entry name" value="PhoU"/>
    <property type="match status" value="1"/>
</dbReference>
<dbReference type="AlphaFoldDB" id="A0A6P1MBF7"/>
<dbReference type="SUPFAM" id="SSF109755">
    <property type="entry name" value="PhoU-like"/>
    <property type="match status" value="1"/>
</dbReference>
<feature type="domain" description="PhoU" evidence="9">
    <location>
        <begin position="17"/>
        <end position="103"/>
    </location>
</feature>
<evidence type="ECO:0000256" key="8">
    <source>
        <dbReference type="PIRNR" id="PIRNR003107"/>
    </source>
</evidence>
<dbReference type="InterPro" id="IPR026022">
    <property type="entry name" value="PhoU_dom"/>
</dbReference>
<evidence type="ECO:0000256" key="1">
    <source>
        <dbReference type="ARBA" id="ARBA00004496"/>
    </source>
</evidence>
<comment type="subunit">
    <text evidence="3 8">Homodimer.</text>
</comment>
<dbReference type="FunFam" id="1.20.58.220:FF:000004">
    <property type="entry name" value="Phosphate-specific transport system accessory protein PhoU"/>
    <property type="match status" value="1"/>
</dbReference>
<evidence type="ECO:0000256" key="6">
    <source>
        <dbReference type="ARBA" id="ARBA00022592"/>
    </source>
</evidence>
<dbReference type="InterPro" id="IPR038078">
    <property type="entry name" value="PhoU-like_sf"/>
</dbReference>
<evidence type="ECO:0000256" key="7">
    <source>
        <dbReference type="ARBA" id="ARBA00056181"/>
    </source>
</evidence>
<gene>
    <name evidence="10" type="primary">phoU</name>
    <name evidence="10" type="ORF">GT409_13630</name>
</gene>
<dbReference type="GO" id="GO:0030643">
    <property type="term" value="P:intracellular phosphate ion homeostasis"/>
    <property type="evidence" value="ECO:0007669"/>
    <property type="project" value="InterPro"/>
</dbReference>
<evidence type="ECO:0000313" key="11">
    <source>
        <dbReference type="Proteomes" id="UP000464954"/>
    </source>
</evidence>
<evidence type="ECO:0000313" key="10">
    <source>
        <dbReference type="EMBL" id="QHI70433.1"/>
    </source>
</evidence>
<comment type="similarity">
    <text evidence="2 8">Belongs to the PhoU family.</text>
</comment>
<feature type="domain" description="PhoU" evidence="9">
    <location>
        <begin position="120"/>
        <end position="204"/>
    </location>
</feature>
<dbReference type="NCBIfam" id="TIGR02135">
    <property type="entry name" value="phoU_full"/>
    <property type="match status" value="1"/>
</dbReference>
<dbReference type="EMBL" id="CP047593">
    <property type="protein sequence ID" value="QHI70433.1"/>
    <property type="molecule type" value="Genomic_DNA"/>
</dbReference>